<keyword evidence="6" id="KW-0560">Oxidoreductase</keyword>
<dbReference type="SMART" id="SM00926">
    <property type="entry name" value="Molybdop_Fe4S4"/>
    <property type="match status" value="1"/>
</dbReference>
<evidence type="ECO:0000256" key="3">
    <source>
        <dbReference type="ARBA" id="ARBA00023004"/>
    </source>
</evidence>
<accession>A0ABP2ASZ1</accession>
<dbReference type="InterPro" id="IPR009010">
    <property type="entry name" value="Asp_de-COase-like_dom_sf"/>
</dbReference>
<dbReference type="PIRSF" id="PIRSF000144">
    <property type="entry name" value="CbbBc"/>
    <property type="match status" value="1"/>
</dbReference>
<dbReference type="GO" id="GO:0016491">
    <property type="term" value="F:oxidoreductase activity"/>
    <property type="evidence" value="ECO:0007669"/>
    <property type="project" value="UniProtKB-KW"/>
</dbReference>
<sequence length="691" mass="78663">MEIKQTTCNFCGLACNMTFYVEDNKIVKVMPTEHYPVNKGFSCIKGLNLDKQNTKYKRPSLPLLRDKNGEMKEIQWNEAFKTFADKIKESQEKYGKESVAFISTGQLMTEEMALLAHIVRDYLQSNGDGNTRLCMSTAVVAHKQAFGFDSPPYTLNDAELSDTIIIIGANPVVAHPIFWGRVKENKTAKKIVIDPRRTETALNADEWLNIKSKGDLTLLYTLANVLIEKDWINKEYIDKYTENFDEFKKHVQKYTLDDVEEKTGISKLQVLDLARTIHEGKRVSFWWTMGVNQSYEGVRTAQAIINLALMTGNIGRPGTGANSLTGQCNAMGSRAFSNQTGLYGGADYADMAQRERIAKIMGMDESMLPKKPTIPYNEIIEKCISGDIKVLWILCTNPRHSWTNNEQFKKAAEAVDFLVVQDIYDDTDSVQICDLLLPAVPAIKKEGFIINTERRMSAVKQILKREENELSDFEILLGIGEALGMGSQLDNWRTPRQVFEMLKQCTEGMPCDITGVDFEMLESSKGIQWPFKKGEKLVEDERRLFEDGKYFTKNGKAKFVFEDVSKNENEPSEEFPYVFNSGRGTVGQWHTQTRTREFDVSRAIYPKQSYVEINTKLAKKFDIKSGERILITNQYGKSSAFNAVITDNVKEYELYAPIHYIETNALTPSIYDPYSKEPSYKTVTVKIEKIN</sequence>
<dbReference type="InterPro" id="IPR050123">
    <property type="entry name" value="Prok_molybdopt-oxidoreductase"/>
</dbReference>
<dbReference type="Gene3D" id="2.20.25.90">
    <property type="entry name" value="ADC-like domains"/>
    <property type="match status" value="1"/>
</dbReference>
<dbReference type="Gene3D" id="3.40.228.10">
    <property type="entry name" value="Dimethylsulfoxide Reductase, domain 2"/>
    <property type="match status" value="1"/>
</dbReference>
<dbReference type="InterPro" id="IPR006657">
    <property type="entry name" value="MoPterin_dinucl-bd_dom"/>
</dbReference>
<keyword evidence="1" id="KW-0004">4Fe-4S</keyword>
<keyword evidence="4" id="KW-0411">Iron-sulfur</keyword>
<dbReference type="CDD" id="cd00508">
    <property type="entry name" value="MopB_CT_Fdh-Nap-like"/>
    <property type="match status" value="1"/>
</dbReference>
<dbReference type="EC" id="1.7.99.4" evidence="6"/>
<dbReference type="Pfam" id="PF00384">
    <property type="entry name" value="Molybdopterin"/>
    <property type="match status" value="1"/>
</dbReference>
<organism evidence="6 7">
    <name type="scientific">Sarcina ventriculi</name>
    <name type="common">Clostridium ventriculi</name>
    <dbReference type="NCBI Taxonomy" id="1267"/>
    <lineage>
        <taxon>Bacteria</taxon>
        <taxon>Bacillati</taxon>
        <taxon>Bacillota</taxon>
        <taxon>Clostridia</taxon>
        <taxon>Eubacteriales</taxon>
        <taxon>Clostridiaceae</taxon>
        <taxon>Sarcina</taxon>
    </lineage>
</organism>
<dbReference type="InterPro" id="IPR006963">
    <property type="entry name" value="Mopterin_OxRdtase_4Fe-4S_dom"/>
</dbReference>
<comment type="caution">
    <text evidence="6">The sequence shown here is derived from an EMBL/GenBank/DDBJ whole genome shotgun (WGS) entry which is preliminary data.</text>
</comment>
<evidence type="ECO:0000256" key="4">
    <source>
        <dbReference type="ARBA" id="ARBA00023014"/>
    </source>
</evidence>
<dbReference type="Proteomes" id="UP000095488">
    <property type="component" value="Unassembled WGS sequence"/>
</dbReference>
<dbReference type="PANTHER" id="PTHR43105">
    <property type="entry name" value="RESPIRATORY NITRATE REDUCTASE"/>
    <property type="match status" value="1"/>
</dbReference>
<gene>
    <name evidence="6" type="primary">narB</name>
    <name evidence="6" type="ORF">ERS852473_01326</name>
</gene>
<protein>
    <submittedName>
        <fullName evidence="6">Nitrate reductase</fullName>
        <ecNumber evidence="6">1.7.99.4</ecNumber>
    </submittedName>
</protein>
<feature type="domain" description="4Fe-4S Mo/W bis-MGD-type" evidence="5">
    <location>
        <begin position="1"/>
        <end position="57"/>
    </location>
</feature>
<evidence type="ECO:0000313" key="7">
    <source>
        <dbReference type="Proteomes" id="UP000095488"/>
    </source>
</evidence>
<evidence type="ECO:0000256" key="2">
    <source>
        <dbReference type="ARBA" id="ARBA00022723"/>
    </source>
</evidence>
<dbReference type="EMBL" id="CYZR01000004">
    <property type="protein sequence ID" value="CUN88476.1"/>
    <property type="molecule type" value="Genomic_DNA"/>
</dbReference>
<dbReference type="InterPro" id="IPR006656">
    <property type="entry name" value="Mopterin_OxRdtase"/>
</dbReference>
<dbReference type="Pfam" id="PF01568">
    <property type="entry name" value="Molydop_binding"/>
    <property type="match status" value="1"/>
</dbReference>
<dbReference type="Pfam" id="PF04879">
    <property type="entry name" value="Molybdop_Fe4S4"/>
    <property type="match status" value="1"/>
</dbReference>
<keyword evidence="7" id="KW-1185">Reference proteome</keyword>
<keyword evidence="3" id="KW-0408">Iron</keyword>
<evidence type="ECO:0000259" key="5">
    <source>
        <dbReference type="PROSITE" id="PS51669"/>
    </source>
</evidence>
<dbReference type="PANTHER" id="PTHR43105:SF10">
    <property type="entry name" value="NADH-QUINONE OXIDOREDUCTASE SUBUNIT G"/>
    <property type="match status" value="1"/>
</dbReference>
<dbReference type="SUPFAM" id="SSF53706">
    <property type="entry name" value="Formate dehydrogenase/DMSO reductase, domains 1-3"/>
    <property type="match status" value="1"/>
</dbReference>
<name>A0ABP2ASZ1_SARVE</name>
<evidence type="ECO:0000313" key="6">
    <source>
        <dbReference type="EMBL" id="CUN88476.1"/>
    </source>
</evidence>
<reference evidence="6 7" key="1">
    <citation type="submission" date="2015-09" db="EMBL/GenBank/DDBJ databases">
        <authorList>
            <consortium name="Pathogen Informatics"/>
            <person name="Wu L."/>
            <person name="Ma J."/>
        </authorList>
    </citation>
    <scope>NUCLEOTIDE SEQUENCE [LARGE SCALE GENOMIC DNA]</scope>
    <source>
        <strain evidence="6 7">2789STDY5834858</strain>
    </source>
</reference>
<proteinExistence type="predicted"/>
<dbReference type="RefSeq" id="WP_055258838.1">
    <property type="nucleotide sequence ID" value="NZ_CABIXL010000004.1"/>
</dbReference>
<evidence type="ECO:0000256" key="1">
    <source>
        <dbReference type="ARBA" id="ARBA00022485"/>
    </source>
</evidence>
<keyword evidence="2" id="KW-0479">Metal-binding</keyword>
<dbReference type="SUPFAM" id="SSF50692">
    <property type="entry name" value="ADC-like"/>
    <property type="match status" value="1"/>
</dbReference>
<dbReference type="PROSITE" id="PS51669">
    <property type="entry name" value="4FE4S_MOW_BIS_MGD"/>
    <property type="match status" value="1"/>
</dbReference>
<dbReference type="Gene3D" id="3.40.50.740">
    <property type="match status" value="1"/>
</dbReference>
<dbReference type="Gene3D" id="2.40.40.20">
    <property type="match status" value="1"/>
</dbReference>